<reference evidence="2 3" key="1">
    <citation type="submission" date="2014-07" db="EMBL/GenBank/DDBJ databases">
        <title>Draft genome of Clostridium sulfidigenes 113A isolated from sediments associated with methane hydrate from Krishna Godavari basin.</title>
        <authorList>
            <person name="Honkalas V.S."/>
            <person name="Dabir A.P."/>
            <person name="Arora P."/>
            <person name="Dhakephalkar P.K."/>
        </authorList>
    </citation>
    <scope>NUCLEOTIDE SEQUENCE [LARGE SCALE GENOMIC DNA]</scope>
    <source>
        <strain evidence="2 3">113A</strain>
    </source>
</reference>
<evidence type="ECO:0000313" key="3">
    <source>
        <dbReference type="Proteomes" id="UP000028542"/>
    </source>
</evidence>
<dbReference type="GO" id="GO:0008236">
    <property type="term" value="F:serine-type peptidase activity"/>
    <property type="evidence" value="ECO:0007669"/>
    <property type="project" value="InterPro"/>
</dbReference>
<name>A0A084J7Y4_9CLOT</name>
<dbReference type="Gene3D" id="2.30.42.10">
    <property type="match status" value="1"/>
</dbReference>
<protein>
    <recommendedName>
        <fullName evidence="1">Tail specific protease domain-containing protein</fullName>
    </recommendedName>
</protein>
<feature type="domain" description="Tail specific protease" evidence="1">
    <location>
        <begin position="360"/>
        <end position="604"/>
    </location>
</feature>
<dbReference type="EMBL" id="JPMD01000046">
    <property type="protein sequence ID" value="KEZ85068.1"/>
    <property type="molecule type" value="Genomic_DNA"/>
</dbReference>
<dbReference type="InterPro" id="IPR005151">
    <property type="entry name" value="Tail-specific_protease"/>
</dbReference>
<evidence type="ECO:0000313" key="2">
    <source>
        <dbReference type="EMBL" id="KEZ85068.1"/>
    </source>
</evidence>
<dbReference type="STRING" id="318464.IO99_16755"/>
<evidence type="ECO:0000259" key="1">
    <source>
        <dbReference type="SMART" id="SM00245"/>
    </source>
</evidence>
<dbReference type="SMART" id="SM00245">
    <property type="entry name" value="TSPc"/>
    <property type="match status" value="1"/>
</dbReference>
<dbReference type="InterPro" id="IPR036034">
    <property type="entry name" value="PDZ_sf"/>
</dbReference>
<dbReference type="PROSITE" id="PS51257">
    <property type="entry name" value="PROKAR_LIPOPROTEIN"/>
    <property type="match status" value="1"/>
</dbReference>
<dbReference type="Gene3D" id="3.90.226.10">
    <property type="entry name" value="2-enoyl-CoA Hydratase, Chain A, domain 1"/>
    <property type="match status" value="1"/>
</dbReference>
<dbReference type="SUPFAM" id="SSF52096">
    <property type="entry name" value="ClpP/crotonase"/>
    <property type="match status" value="1"/>
</dbReference>
<gene>
    <name evidence="2" type="ORF">IO99_16755</name>
</gene>
<dbReference type="Pfam" id="PF03572">
    <property type="entry name" value="Peptidase_S41"/>
    <property type="match status" value="1"/>
</dbReference>
<dbReference type="RefSeq" id="WP_035135257.1">
    <property type="nucleotide sequence ID" value="NZ_JPMD01000046.1"/>
</dbReference>
<dbReference type="GO" id="GO:0006508">
    <property type="term" value="P:proteolysis"/>
    <property type="evidence" value="ECO:0007669"/>
    <property type="project" value="InterPro"/>
</dbReference>
<proteinExistence type="predicted"/>
<comment type="caution">
    <text evidence="2">The sequence shown here is derived from an EMBL/GenBank/DDBJ whole genome shotgun (WGS) entry which is preliminary data.</text>
</comment>
<organism evidence="2 3">
    <name type="scientific">Clostridium sulfidigenes</name>
    <dbReference type="NCBI Taxonomy" id="318464"/>
    <lineage>
        <taxon>Bacteria</taxon>
        <taxon>Bacillati</taxon>
        <taxon>Bacillota</taxon>
        <taxon>Clostridia</taxon>
        <taxon>Eubacteriales</taxon>
        <taxon>Clostridiaceae</taxon>
        <taxon>Clostridium</taxon>
    </lineage>
</organism>
<accession>A0A084J7Y4</accession>
<dbReference type="Proteomes" id="UP000028542">
    <property type="component" value="Unassembled WGS sequence"/>
</dbReference>
<sequence length="631" mass="71618">MKKKEVKMNVFSKKVIISFILIVMGLTFVACTSSDKTEEKNLKRSQDTEFASDSGVRIEKLSKVQQKNLRTLAKVWGFTKYRHPDITAGNINWDAELFRVIPKVLEATTKEEAGDIMATWLNQFPFQVNTLSKEQEDLYHQVKEKAYLDVEYSWIKNRQVLGNNLADYLENLSEVKVTDNDNGYAVFEEGDIVNVSSDSFMDNSINYEDTGMRLLGLFRYWNIIEYFYPYKNLMDEDWEQVLYDKIPELALQSDKESYALSIANLTTYIHDSHGFFNDNFKVLPQHFGAYKAKATIFNIDGQIVIAGREDKSPLKLGDIVVSIDGTSIEKIIEECNKYISVSDKNRFTNAFDYYLLRSTKEIAEIEVIRNGEKLSLNVPCYYNSKYDVKRLGQDEKSCFMGDKKIGYINIATLESGDLDKLMKKFKGTEGLIIDVRYSNAKMSEYINYPIGEYIKPEVSEYQQFYSSNSFEPGKFIKSTSNSSGRGFIEKQLDKGIDSTTFSKIFDNGIIRTSLGKVKDRYQYNGKVIILMNECTQSVLETMVMSFMDAPNATVIGTPSAGANGNKMDITLPGCIQTSISGLAVTYMDGSQTQRIGLKPDITVKQTVKGIAEGKDEVIEKAIELITKPESK</sequence>
<dbReference type="InterPro" id="IPR029045">
    <property type="entry name" value="ClpP/crotonase-like_dom_sf"/>
</dbReference>
<keyword evidence="3" id="KW-1185">Reference proteome</keyword>
<dbReference type="AlphaFoldDB" id="A0A084J7Y4"/>
<dbReference type="eggNOG" id="COG0793">
    <property type="taxonomic scope" value="Bacteria"/>
</dbReference>